<evidence type="ECO:0000313" key="2">
    <source>
        <dbReference type="Proteomes" id="UP000886520"/>
    </source>
</evidence>
<feature type="non-terminal residue" evidence="1">
    <location>
        <position position="1"/>
    </location>
</feature>
<gene>
    <name evidence="1" type="ORF">GOP47_0018675</name>
</gene>
<reference evidence="1" key="1">
    <citation type="submission" date="2021-01" db="EMBL/GenBank/DDBJ databases">
        <title>Adiantum capillus-veneris genome.</title>
        <authorList>
            <person name="Fang Y."/>
            <person name="Liao Q."/>
        </authorList>
    </citation>
    <scope>NUCLEOTIDE SEQUENCE</scope>
    <source>
        <strain evidence="1">H3</strain>
        <tissue evidence="1">Leaf</tissue>
    </source>
</reference>
<comment type="caution">
    <text evidence="1">The sequence shown here is derived from an EMBL/GenBank/DDBJ whole genome shotgun (WGS) entry which is preliminary data.</text>
</comment>
<feature type="non-terminal residue" evidence="1">
    <location>
        <position position="105"/>
    </location>
</feature>
<dbReference type="Proteomes" id="UP000886520">
    <property type="component" value="Chromosome 18"/>
</dbReference>
<protein>
    <submittedName>
        <fullName evidence="1">Uncharacterized protein</fullName>
    </submittedName>
</protein>
<name>A0A9D4UDP3_ADICA</name>
<organism evidence="1 2">
    <name type="scientific">Adiantum capillus-veneris</name>
    <name type="common">Maidenhair fern</name>
    <dbReference type="NCBI Taxonomy" id="13818"/>
    <lineage>
        <taxon>Eukaryota</taxon>
        <taxon>Viridiplantae</taxon>
        <taxon>Streptophyta</taxon>
        <taxon>Embryophyta</taxon>
        <taxon>Tracheophyta</taxon>
        <taxon>Polypodiopsida</taxon>
        <taxon>Polypodiidae</taxon>
        <taxon>Polypodiales</taxon>
        <taxon>Pteridineae</taxon>
        <taxon>Pteridaceae</taxon>
        <taxon>Vittarioideae</taxon>
        <taxon>Adiantum</taxon>
    </lineage>
</organism>
<evidence type="ECO:0000313" key="1">
    <source>
        <dbReference type="EMBL" id="KAI5066051.1"/>
    </source>
</evidence>
<dbReference type="EMBL" id="JABFUD020000018">
    <property type="protein sequence ID" value="KAI5066051.1"/>
    <property type="molecule type" value="Genomic_DNA"/>
</dbReference>
<sequence>RSDFANNSYKGDLAAATQATNAGYLKLERIAKAKSRKMKKKMEAGLLQSAIMVANGPNPKQINEHQERGIFRVPPSLVPQESESCSPIKCHVMGVGQPCLQGHVE</sequence>
<keyword evidence="2" id="KW-1185">Reference proteome</keyword>
<dbReference type="AlphaFoldDB" id="A0A9D4UDP3"/>
<proteinExistence type="predicted"/>
<accession>A0A9D4UDP3</accession>